<evidence type="ECO:0000313" key="3">
    <source>
        <dbReference type="EMBL" id="KAG0478883.1"/>
    </source>
</evidence>
<dbReference type="GO" id="GO:0000796">
    <property type="term" value="C:condensin complex"/>
    <property type="evidence" value="ECO:0007669"/>
    <property type="project" value="TreeGrafter"/>
</dbReference>
<keyword evidence="4" id="KW-1185">Reference proteome</keyword>
<dbReference type="Gene3D" id="1.25.10.10">
    <property type="entry name" value="Leucine-rich Repeat Variant"/>
    <property type="match status" value="1"/>
</dbReference>
<dbReference type="PANTHER" id="PTHR16199:SF4">
    <property type="entry name" value="CONDENSIN-2 COMPLEX SUBUNIT G2"/>
    <property type="match status" value="1"/>
</dbReference>
<feature type="region of interest" description="Disordered" evidence="1">
    <location>
        <begin position="78"/>
        <end position="115"/>
    </location>
</feature>
<evidence type="ECO:0000313" key="5">
    <source>
        <dbReference type="Proteomes" id="UP000639772"/>
    </source>
</evidence>
<dbReference type="InterPro" id="IPR024741">
    <property type="entry name" value="Condensin2_G2"/>
</dbReference>
<evidence type="ECO:0000256" key="1">
    <source>
        <dbReference type="SAM" id="MobiDB-lite"/>
    </source>
</evidence>
<protein>
    <recommendedName>
        <fullName evidence="6">Condensin-2 complex subunit G2</fullName>
    </recommendedName>
</protein>
<dbReference type="Pfam" id="PF12422">
    <property type="entry name" value="Condensin2nSMC"/>
    <property type="match status" value="1"/>
</dbReference>
<name>A0A835UYZ9_VANPL</name>
<proteinExistence type="predicted"/>
<accession>A0A835UYZ9</accession>
<gene>
    <name evidence="3" type="ORF">HPP92_013602</name>
    <name evidence="2" type="ORF">HPP92_014039</name>
</gene>
<evidence type="ECO:0000313" key="4">
    <source>
        <dbReference type="Proteomes" id="UP000636800"/>
    </source>
</evidence>
<comment type="caution">
    <text evidence="3">The sequence shown here is derived from an EMBL/GenBank/DDBJ whole genome shotgun (WGS) entry which is preliminary data.</text>
</comment>
<dbReference type="PANTHER" id="PTHR16199">
    <property type="entry name" value="CONDENSIN-2 COMPLEX SUBUNIT G2"/>
    <property type="match status" value="1"/>
</dbReference>
<reference evidence="4 5" key="1">
    <citation type="journal article" date="2020" name="Nat. Food">
        <title>A phased Vanilla planifolia genome enables genetic improvement of flavour and production.</title>
        <authorList>
            <person name="Hasing T."/>
            <person name="Tang H."/>
            <person name="Brym M."/>
            <person name="Khazi F."/>
            <person name="Huang T."/>
            <person name="Chambers A.H."/>
        </authorList>
    </citation>
    <scope>NUCLEOTIDE SEQUENCE [LARGE SCALE GENOMIC DNA]</scope>
    <source>
        <tissue evidence="3">Leaf</tissue>
    </source>
</reference>
<dbReference type="GO" id="GO:0000070">
    <property type="term" value="P:mitotic sister chromatid segregation"/>
    <property type="evidence" value="ECO:0007669"/>
    <property type="project" value="TreeGrafter"/>
</dbReference>
<dbReference type="Proteomes" id="UP000636800">
    <property type="component" value="Chromosome 6"/>
</dbReference>
<dbReference type="EMBL" id="JADCNL010000006">
    <property type="protein sequence ID" value="KAG0477198.1"/>
    <property type="molecule type" value="Genomic_DNA"/>
</dbReference>
<evidence type="ECO:0000313" key="2">
    <source>
        <dbReference type="EMBL" id="KAG0477198.1"/>
    </source>
</evidence>
<dbReference type="InterPro" id="IPR011989">
    <property type="entry name" value="ARM-like"/>
</dbReference>
<organism evidence="3 5">
    <name type="scientific">Vanilla planifolia</name>
    <name type="common">Vanilla</name>
    <dbReference type="NCBI Taxonomy" id="51239"/>
    <lineage>
        <taxon>Eukaryota</taxon>
        <taxon>Viridiplantae</taxon>
        <taxon>Streptophyta</taxon>
        <taxon>Embryophyta</taxon>
        <taxon>Tracheophyta</taxon>
        <taxon>Spermatophyta</taxon>
        <taxon>Magnoliopsida</taxon>
        <taxon>Liliopsida</taxon>
        <taxon>Asparagales</taxon>
        <taxon>Orchidaceae</taxon>
        <taxon>Vanilloideae</taxon>
        <taxon>Vanilleae</taxon>
        <taxon>Vanilla</taxon>
    </lineage>
</organism>
<dbReference type="GO" id="GO:0005634">
    <property type="term" value="C:nucleus"/>
    <property type="evidence" value="ECO:0007669"/>
    <property type="project" value="InterPro"/>
</dbReference>
<dbReference type="AlphaFoldDB" id="A0A835UYZ9"/>
<dbReference type="OrthoDB" id="10062843at2759"/>
<evidence type="ECO:0008006" key="6">
    <source>
        <dbReference type="Google" id="ProtNLM"/>
    </source>
</evidence>
<dbReference type="Proteomes" id="UP000639772">
    <property type="component" value="Chromosome 6"/>
</dbReference>
<dbReference type="SUPFAM" id="SSF48371">
    <property type="entry name" value="ARM repeat"/>
    <property type="match status" value="1"/>
</dbReference>
<sequence length="569" mass="63946">MKRKLRSSVPCSAEELLSSAESEVLSKSGRSKIRSLIWSFGPSYGIVSSLPSALHVHVDQSLDSLKQYLKSGKTESVAAGAGDRSSCSPPFKSFKNSSRLKRSDDHEDEATLPEPGSETLNVLKKLRAYAYITHLCVSHPKSIFSPSDLFETVQSLHGSLVLYDDHFVQSEVASLCEKWWKEDFPGREIVISQSLPYLLSKSLAEGKKTDVHRVYTLREAFTLFDYEDDSIEDLRLLIVRCVISPVYLKTKEGRGFIAFILGLNRQLLKEALVLIRSQIPFGKKSVLEGYAEILFKAWRGSVDFTKEEIENGFLQGLVEGAIFAQNKQLASSIRRVLSGFVCQRATSGVDKLLFRLAEPLLFRSLQVANSNVRHNALFLFLDLFPIEDPDVTKEEKDILLEKQYFLLQKLLMDECPEVRAVTVEGLCRILNLFWEVIPSSTIIKLLGKVIDDMGSDICNEVRLSTVNGIIYLLENPQSHEIMKVLLPRIGYLLSDPCLSVRVSAADLLLEVGQTRTFQLNKVVSLDSLFSSLADDHERVARKLTRLLIPSYLPSKVTPKEACNRFFSLS</sequence>
<dbReference type="InterPro" id="IPR016024">
    <property type="entry name" value="ARM-type_fold"/>
</dbReference>
<dbReference type="EMBL" id="JADCNM010000006">
    <property type="protein sequence ID" value="KAG0478883.1"/>
    <property type="molecule type" value="Genomic_DNA"/>
</dbReference>